<dbReference type="AlphaFoldDB" id="A0A4P9WD86"/>
<reference evidence="3" key="1">
    <citation type="journal article" date="2018" name="Nat. Microbiol.">
        <title>Leveraging single-cell genomics to expand the fungal tree of life.</title>
        <authorList>
            <person name="Ahrendt S.R."/>
            <person name="Quandt C.A."/>
            <person name="Ciobanu D."/>
            <person name="Clum A."/>
            <person name="Salamov A."/>
            <person name="Andreopoulos B."/>
            <person name="Cheng J.F."/>
            <person name="Woyke T."/>
            <person name="Pelin A."/>
            <person name="Henrissat B."/>
            <person name="Reynolds N.K."/>
            <person name="Benny G.L."/>
            <person name="Smith M.E."/>
            <person name="James T.Y."/>
            <person name="Grigoriev I.V."/>
        </authorList>
    </citation>
    <scope>NUCLEOTIDE SEQUENCE [LARGE SCALE GENOMIC DNA]</scope>
</reference>
<gene>
    <name evidence="2" type="ORF">BDK51DRAFT_41748</name>
</gene>
<feature type="region of interest" description="Disordered" evidence="1">
    <location>
        <begin position="520"/>
        <end position="655"/>
    </location>
</feature>
<protein>
    <submittedName>
        <fullName evidence="2">Uncharacterized protein</fullName>
    </submittedName>
</protein>
<feature type="compositionally biased region" description="Gly residues" evidence="1">
    <location>
        <begin position="646"/>
        <end position="655"/>
    </location>
</feature>
<organism evidence="2 3">
    <name type="scientific">Blyttiomyces helicus</name>
    <dbReference type="NCBI Taxonomy" id="388810"/>
    <lineage>
        <taxon>Eukaryota</taxon>
        <taxon>Fungi</taxon>
        <taxon>Fungi incertae sedis</taxon>
        <taxon>Chytridiomycota</taxon>
        <taxon>Chytridiomycota incertae sedis</taxon>
        <taxon>Chytridiomycetes</taxon>
        <taxon>Chytridiomycetes incertae sedis</taxon>
        <taxon>Blyttiomyces</taxon>
    </lineage>
</organism>
<dbReference type="GO" id="GO:0006360">
    <property type="term" value="P:transcription by RNA polymerase I"/>
    <property type="evidence" value="ECO:0007669"/>
    <property type="project" value="InterPro"/>
</dbReference>
<feature type="compositionally biased region" description="Basic and acidic residues" evidence="1">
    <location>
        <begin position="592"/>
        <end position="603"/>
    </location>
</feature>
<keyword evidence="3" id="KW-1185">Reference proteome</keyword>
<sequence length="655" mass="73777">MQQQDEPKQPVTNPLHIRTTRFSAHRSIKPLHRANLRHLLRSLLLSVATPTPRSSSSTAPPANVESIQCTATLLLAQHPVQNRFPLLWKLGVEILRRIDAAAGGDAHSLAGSEFGEINEGEVSEDGKRLLRFLVKMSSMKAKPNAQLLLEMTLYHMRYGMIEEAYDRLEGYDPLTTLPCTLPLSNSWLTLFPYSENSVLLGYAGILSYNMWRSDTIRTRDDADPDWRTERQRVGFWGHEDGTGFGEFEPIDDDADCNSRHYINARQHFEQSFNYEFQHDMFLFYYVKVAVRLRAFAKRSATAWASFKSIGITILFSQMLLASGDIEVACAKVREFIELNPTNPNGHRYLTQLIRGTPEWVGAATHLLARDPLSRRELALVPLVEQFERLAEAATDPDASLSILALFANRLDHEPGDAWMWGCLVKHLREARLFDPTADEELWTERRKWWPRMHFLSVPLSGNGSRVDAETATAKYLAAHYLFPTQYPTLAWPARTRTARPLPQAQEALIFSHGLEPAAFWGTPPSVTDSDSEEETWSVTGSGERDAKSEIGDGVRTRRLQPARGEDDESEDESLGGTDIARRKSQSGSWKRARLEPVSDEKLALEQPDAAGHASRKRARSEDESDDSPSEPRKRVIKKVKREGDTEGGSGARSAM</sequence>
<dbReference type="OrthoDB" id="2159786at2759"/>
<dbReference type="InterPro" id="IPR052669">
    <property type="entry name" value="SL1/TIF-IB_Component"/>
</dbReference>
<dbReference type="GO" id="GO:0000120">
    <property type="term" value="C:RNA polymerase I transcription regulator complex"/>
    <property type="evidence" value="ECO:0007669"/>
    <property type="project" value="InterPro"/>
</dbReference>
<proteinExistence type="predicted"/>
<evidence type="ECO:0000313" key="3">
    <source>
        <dbReference type="Proteomes" id="UP000269721"/>
    </source>
</evidence>
<dbReference type="PANTHER" id="PTHR32122">
    <property type="entry name" value="TATA BOX-BINDING PROTEIN ASSOCIATED FACTOR RNA POLYMERASE I SUBUNIT A"/>
    <property type="match status" value="1"/>
</dbReference>
<accession>A0A4P9WD86</accession>
<evidence type="ECO:0000256" key="1">
    <source>
        <dbReference type="SAM" id="MobiDB-lite"/>
    </source>
</evidence>
<dbReference type="Pfam" id="PF14929">
    <property type="entry name" value="TAF1_subA"/>
    <property type="match status" value="1"/>
</dbReference>
<feature type="compositionally biased region" description="Basic and acidic residues" evidence="1">
    <location>
        <begin position="542"/>
        <end position="555"/>
    </location>
</feature>
<dbReference type="PANTHER" id="PTHR32122:SF1">
    <property type="entry name" value="TATA BOX-BINDING PROTEIN-ASSOCIATED FACTOR RNA POLYMERASE I SUBUNIT A"/>
    <property type="match status" value="1"/>
</dbReference>
<dbReference type="EMBL" id="KZ995527">
    <property type="protein sequence ID" value="RKO90494.1"/>
    <property type="molecule type" value="Genomic_DNA"/>
</dbReference>
<dbReference type="Proteomes" id="UP000269721">
    <property type="component" value="Unassembled WGS sequence"/>
</dbReference>
<dbReference type="InterPro" id="IPR039495">
    <property type="entry name" value="TAF1A"/>
</dbReference>
<name>A0A4P9WD86_9FUNG</name>
<evidence type="ECO:0000313" key="2">
    <source>
        <dbReference type="EMBL" id="RKO90494.1"/>
    </source>
</evidence>